<dbReference type="OrthoDB" id="1274115at2759"/>
<dbReference type="GO" id="GO:0016491">
    <property type="term" value="F:oxidoreductase activity"/>
    <property type="evidence" value="ECO:0007669"/>
    <property type="project" value="UniProtKB-KW"/>
</dbReference>
<protein>
    <recommendedName>
        <fullName evidence="7">Oxidoreductase</fullName>
    </recommendedName>
</protein>
<name>U6KNV0_EIMTE</name>
<dbReference type="GO" id="GO:0005829">
    <property type="term" value="C:cytosol"/>
    <property type="evidence" value="ECO:0007669"/>
    <property type="project" value="TreeGrafter"/>
</dbReference>
<comment type="similarity">
    <text evidence="1">Belongs to the short-chain dehydrogenases/reductases (SDR) family.</text>
</comment>
<keyword evidence="2" id="KW-0521">NADP</keyword>
<feature type="region of interest" description="Disordered" evidence="4">
    <location>
        <begin position="177"/>
        <end position="239"/>
    </location>
</feature>
<dbReference type="RefSeq" id="XP_013227971.1">
    <property type="nucleotide sequence ID" value="XM_013372517.1"/>
</dbReference>
<evidence type="ECO:0008006" key="7">
    <source>
        <dbReference type="Google" id="ProtNLM"/>
    </source>
</evidence>
<dbReference type="VEuPathDB" id="ToxoDB:ETH_00012955"/>
<reference evidence="5" key="2">
    <citation type="submission" date="2013-10" db="EMBL/GenBank/DDBJ databases">
        <authorList>
            <person name="Aslett M."/>
        </authorList>
    </citation>
    <scope>NUCLEOTIDE SEQUENCE [LARGE SCALE GENOMIC DNA]</scope>
    <source>
        <strain evidence="5">Houghton</strain>
    </source>
</reference>
<dbReference type="PRINTS" id="PR00081">
    <property type="entry name" value="GDHRDH"/>
</dbReference>
<gene>
    <name evidence="5" type="ORF">ETH_00012955</name>
</gene>
<dbReference type="Gene3D" id="3.40.50.720">
    <property type="entry name" value="NAD(P)-binding Rossmann-like Domain"/>
    <property type="match status" value="1"/>
</dbReference>
<dbReference type="PANTHER" id="PTHR43391:SF14">
    <property type="entry name" value="DEHYDROGENASE_REDUCTASE SDR FAMILY PROTEIN 7-LIKE"/>
    <property type="match status" value="1"/>
</dbReference>
<reference evidence="5" key="1">
    <citation type="submission" date="2013-10" db="EMBL/GenBank/DDBJ databases">
        <title>Genomic analysis of the causative agents of coccidiosis in chickens.</title>
        <authorList>
            <person name="Reid A.J."/>
            <person name="Blake D."/>
            <person name="Billington K."/>
            <person name="Browne H."/>
            <person name="Dunn M."/>
            <person name="Hung S."/>
            <person name="Kawahara F."/>
            <person name="Miranda-Saavedra D."/>
            <person name="Mourier T."/>
            <person name="Nagra H."/>
            <person name="Otto T.D."/>
            <person name="Rawlings N."/>
            <person name="Sanchez A."/>
            <person name="Sanders M."/>
            <person name="Subramaniam C."/>
            <person name="Tay Y."/>
            <person name="Dear P."/>
            <person name="Doerig C."/>
            <person name="Gruber A."/>
            <person name="Parkinson J."/>
            <person name="Shirley M."/>
            <person name="Wan K.L."/>
            <person name="Berriman M."/>
            <person name="Tomley F."/>
            <person name="Pain A."/>
        </authorList>
    </citation>
    <scope>NUCLEOTIDE SEQUENCE [LARGE SCALE GENOMIC DNA]</scope>
    <source>
        <strain evidence="5">Houghton</strain>
    </source>
</reference>
<dbReference type="Pfam" id="PF00106">
    <property type="entry name" value="adh_short"/>
    <property type="match status" value="1"/>
</dbReference>
<evidence type="ECO:0000256" key="1">
    <source>
        <dbReference type="ARBA" id="ARBA00006484"/>
    </source>
</evidence>
<evidence type="ECO:0000256" key="2">
    <source>
        <dbReference type="ARBA" id="ARBA00022857"/>
    </source>
</evidence>
<proteinExistence type="inferred from homology"/>
<dbReference type="InterPro" id="IPR036291">
    <property type="entry name" value="NAD(P)-bd_dom_sf"/>
</dbReference>
<evidence type="ECO:0000256" key="3">
    <source>
        <dbReference type="ARBA" id="ARBA00023002"/>
    </source>
</evidence>
<keyword evidence="3" id="KW-0560">Oxidoreductase</keyword>
<dbReference type="AlphaFoldDB" id="U6KNV0"/>
<keyword evidence="6" id="KW-1185">Reference proteome</keyword>
<organism evidence="5 6">
    <name type="scientific">Eimeria tenella</name>
    <name type="common">Coccidian parasite</name>
    <dbReference type="NCBI Taxonomy" id="5802"/>
    <lineage>
        <taxon>Eukaryota</taxon>
        <taxon>Sar</taxon>
        <taxon>Alveolata</taxon>
        <taxon>Apicomplexa</taxon>
        <taxon>Conoidasida</taxon>
        <taxon>Coccidia</taxon>
        <taxon>Eucoccidiorida</taxon>
        <taxon>Eimeriorina</taxon>
        <taxon>Eimeriidae</taxon>
        <taxon>Eimeria</taxon>
    </lineage>
</organism>
<dbReference type="OMA" id="IMDINFY"/>
<sequence>MGNSPALLALRSDKYIPHSVVLITGATKGIGKELALRYARRGCSLVLAARGEKALQAAKAECLAAGAGGCLAVPTDVTKEAACAHLISEAVREFGRLDVLVLNAGVSAHFPFSEFADMEIFRRLLDVNFFGYGFFEALRMECGDQVDVTICCPPSVKTGMRDGNAFAEAEKQLRQLQTNSGSAADGDNNEAKPSSSNSSSSSSSDKRSSNSLKETEGEDAQAANKMDKKETDEMKEEADSRMPVDVCVDYILKAADKRARKAMFPLYSYLAVYVRPILPGIVDPFIKRAAKL</sequence>
<evidence type="ECO:0000256" key="4">
    <source>
        <dbReference type="SAM" id="MobiDB-lite"/>
    </source>
</evidence>
<dbReference type="InterPro" id="IPR002347">
    <property type="entry name" value="SDR_fam"/>
</dbReference>
<feature type="compositionally biased region" description="Low complexity" evidence="4">
    <location>
        <begin position="194"/>
        <end position="203"/>
    </location>
</feature>
<dbReference type="PANTHER" id="PTHR43391">
    <property type="entry name" value="RETINOL DEHYDROGENASE-RELATED"/>
    <property type="match status" value="1"/>
</dbReference>
<feature type="compositionally biased region" description="Basic and acidic residues" evidence="4">
    <location>
        <begin position="225"/>
        <end position="239"/>
    </location>
</feature>
<accession>U6KNV0</accession>
<dbReference type="VEuPathDB" id="ToxoDB:ETH2_0635900"/>
<dbReference type="GeneID" id="25251758"/>
<dbReference type="Proteomes" id="UP000030747">
    <property type="component" value="Unassembled WGS sequence"/>
</dbReference>
<dbReference type="SUPFAM" id="SSF51735">
    <property type="entry name" value="NAD(P)-binding Rossmann-fold domains"/>
    <property type="match status" value="1"/>
</dbReference>
<dbReference type="EMBL" id="HG673747">
    <property type="protein sequence ID" value="CDJ37133.1"/>
    <property type="molecule type" value="Genomic_DNA"/>
</dbReference>
<evidence type="ECO:0000313" key="6">
    <source>
        <dbReference type="Proteomes" id="UP000030747"/>
    </source>
</evidence>
<evidence type="ECO:0000313" key="5">
    <source>
        <dbReference type="EMBL" id="CDJ37133.1"/>
    </source>
</evidence>